<protein>
    <submittedName>
        <fullName evidence="2">Uncharacterized protein</fullName>
    </submittedName>
</protein>
<evidence type="ECO:0000313" key="2">
    <source>
        <dbReference type="EMBL" id="MBB3189208.1"/>
    </source>
</evidence>
<evidence type="ECO:0000313" key="3">
    <source>
        <dbReference type="Proteomes" id="UP000547614"/>
    </source>
</evidence>
<gene>
    <name evidence="2" type="ORF">FHR94_000430</name>
</gene>
<dbReference type="Gene3D" id="2.60.120.560">
    <property type="entry name" value="Exo-inulinase, domain 1"/>
    <property type="match status" value="3"/>
</dbReference>
<feature type="compositionally biased region" description="Low complexity" evidence="1">
    <location>
        <begin position="219"/>
        <end position="229"/>
    </location>
</feature>
<sequence>MAFGQDALRFQGKQLRATSPTDDPSYTHHIELWIPETLRSVGLRIGSGKYASQGTVTAHDREGRQQEASWFIPDGFDDHRQEEERRFVFTSGGEAAISLLELRFVGYLHILEVCACEMDLTLKWNGSLGQWEHDPDDANVPSVREKIQAQIRHKREQLAHWADTGKVLAPYSSYCLEVVTRVHGRGRQGFDWEHQTYQARYAEFQTAGPPGLSTPDKPASPANAAGGNPKQSTGLATLARYIHQTMPKTVPAEGEQPPLPRPVYRADPVAVDFNEDYVHLLYALARRDLRIYLFDDNNHPVRDARGRLVVAENPLGETPDLLLDRAGRRWFAQAAASACLDLDGLDIEMTKRLQTRQILKPDRVHEARLVPLLLNIGFAGGIDEWRTVDQRADGGGPEPDWRIQGHDGFQGSNATWLSGRKLSLSPADAINHVVPGRDSIEITGRDSRESFAITGVDTQNNNIILDREPQERYSRADWRIPSRHHVRQSAAVGDPAQSIAIGDALQASAGTLWLLNKNHDLEDSDPDQPAHWSDFRASFTLGTLTVASGIIGCVFRYRDDNNHYRFTLSNIDGYRRLVRFQDAAVAQVWETRDGYHAGADYEVTVEAIGPEIQVLVNDEPVVSVSDPDGPRQGTIGLYTRATDKALFKDIRVDDFREKAPVAYRFRFTTSQYTDARHQIHSYNDETWQATYPSDAINAIGALPFLGDPPDPEEHRGYQTVASAIQGALQLPGRLEVSRLDHGGTPKALLIRSPEPIDWKTTALTVSRAPKYDVSPNPPGILKLIDVGFDQDPRVIVLLRETADISGTVIEYRRSDTSGFAPSLVGGRFHHDLTREATLESLTIVDTQDTGAWQVEATGLTARDLGQRWSTVIEDDREVGEAVFSTRLRLASDSKAALVFRYGDPDNHYRLVLGTGDGRQLIRLTGRGGAQIMWRDDANLVPGQTHGLRIEVGQDTLRGYLDTVPLFTVNDPDAGKKGRIGLSAWGREVMFTSLAVHADAHHSLLAVNPFREFHPDQWQFVDEPSSGSRSDWQHDETEQLLKQTREIHGTGDGPYDQPGTYAVTGDRAWRDYRLMVHLSSGSDGAIGVMFRYQDDNNFYRFSMDSRGTYRRLIRKVDGQVRLLWQDDTGFTVGREYQLTMDCVDDGLTGYVDGERIFDLKDTRIDAGAVGLYCRANRDARFYKLWVVAPADGWVPYHTFGDENALPAGTRIDIVEATQSAGSQADPRHLRRQRRGTMPGDLPPEQVHLRVRMASGEPQHMRQFRQPSEYLSVNQNFAVLRSRDGTGVMLVPQNGFKEAQYRITFMFDDQEDDSQQEEPVHIDIPW</sequence>
<dbReference type="EMBL" id="JACHXP010000002">
    <property type="protein sequence ID" value="MBB3189208.1"/>
    <property type="molecule type" value="Genomic_DNA"/>
</dbReference>
<keyword evidence="3" id="KW-1185">Reference proteome</keyword>
<feature type="region of interest" description="Disordered" evidence="1">
    <location>
        <begin position="1218"/>
        <end position="1241"/>
    </location>
</feature>
<dbReference type="Proteomes" id="UP000547614">
    <property type="component" value="Unassembled WGS sequence"/>
</dbReference>
<reference evidence="2 3" key="1">
    <citation type="submission" date="2020-08" db="EMBL/GenBank/DDBJ databases">
        <title>Genomic Encyclopedia of Type Strains, Phase III (KMG-III): the genomes of soil and plant-associated and newly described type strains.</title>
        <authorList>
            <person name="Whitman W."/>
        </authorList>
    </citation>
    <scope>NUCLEOTIDE SEQUENCE [LARGE SCALE GENOMIC DNA]</scope>
    <source>
        <strain evidence="2 3">CECT 7282</strain>
    </source>
</reference>
<name>A0A839V5D9_9GAMM</name>
<organism evidence="2 3">
    <name type="scientific">Halomonas cerina</name>
    <dbReference type="NCBI Taxonomy" id="447424"/>
    <lineage>
        <taxon>Bacteria</taxon>
        <taxon>Pseudomonadati</taxon>
        <taxon>Pseudomonadota</taxon>
        <taxon>Gammaproteobacteria</taxon>
        <taxon>Oceanospirillales</taxon>
        <taxon>Halomonadaceae</taxon>
        <taxon>Halomonas</taxon>
    </lineage>
</organism>
<proteinExistence type="predicted"/>
<accession>A0A839V5D9</accession>
<evidence type="ECO:0000256" key="1">
    <source>
        <dbReference type="SAM" id="MobiDB-lite"/>
    </source>
</evidence>
<comment type="caution">
    <text evidence="2">The sequence shown here is derived from an EMBL/GenBank/DDBJ whole genome shotgun (WGS) entry which is preliminary data.</text>
</comment>
<feature type="region of interest" description="Disordered" evidence="1">
    <location>
        <begin position="206"/>
        <end position="232"/>
    </location>
</feature>